<evidence type="ECO:0000259" key="7">
    <source>
        <dbReference type="PROSITE" id="PS51285"/>
    </source>
</evidence>
<dbReference type="SUPFAM" id="SSF56112">
    <property type="entry name" value="Protein kinase-like (PK-like)"/>
    <property type="match status" value="1"/>
</dbReference>
<proteinExistence type="predicted"/>
<evidence type="ECO:0000256" key="3">
    <source>
        <dbReference type="ARBA" id="ARBA00022741"/>
    </source>
</evidence>
<reference evidence="8 9" key="1">
    <citation type="journal article" date="2019" name="Plant Biotechnol. J.">
        <title>The red bayberry genome and genetic basis of sex determination.</title>
        <authorList>
            <person name="Jia H.M."/>
            <person name="Jia H.J."/>
            <person name="Cai Q.L."/>
            <person name="Wang Y."/>
            <person name="Zhao H.B."/>
            <person name="Yang W.F."/>
            <person name="Wang G.Y."/>
            <person name="Li Y.H."/>
            <person name="Zhan D.L."/>
            <person name="Shen Y.T."/>
            <person name="Niu Q.F."/>
            <person name="Chang L."/>
            <person name="Qiu J."/>
            <person name="Zhao L."/>
            <person name="Xie H.B."/>
            <person name="Fu W.Y."/>
            <person name="Jin J."/>
            <person name="Li X.W."/>
            <person name="Jiao Y."/>
            <person name="Zhou C.C."/>
            <person name="Tu T."/>
            <person name="Chai C.Y."/>
            <person name="Gao J.L."/>
            <person name="Fan L.J."/>
            <person name="van de Weg E."/>
            <person name="Wang J.Y."/>
            <person name="Gao Z.S."/>
        </authorList>
    </citation>
    <scope>NUCLEOTIDE SEQUENCE [LARGE SCALE GENOMIC DNA]</scope>
    <source>
        <tissue evidence="8">Leaves</tissue>
    </source>
</reference>
<dbReference type="InterPro" id="IPR011009">
    <property type="entry name" value="Kinase-like_dom_sf"/>
</dbReference>
<feature type="domain" description="AGC-kinase C-terminal" evidence="7">
    <location>
        <begin position="44"/>
        <end position="111"/>
    </location>
</feature>
<dbReference type="OrthoDB" id="63267at2759"/>
<keyword evidence="1" id="KW-0723">Serine/threonine-protein kinase</keyword>
<evidence type="ECO:0000256" key="4">
    <source>
        <dbReference type="ARBA" id="ARBA00022777"/>
    </source>
</evidence>
<protein>
    <submittedName>
        <fullName evidence="8">Serine/threonine-protein kinase AtPK2/AtPK19</fullName>
    </submittedName>
</protein>
<feature type="region of interest" description="Disordered" evidence="6">
    <location>
        <begin position="1"/>
        <end position="38"/>
    </location>
</feature>
<dbReference type="SMART" id="SM00133">
    <property type="entry name" value="S_TK_X"/>
    <property type="match status" value="1"/>
</dbReference>
<dbReference type="Pfam" id="PF00433">
    <property type="entry name" value="Pkinase_C"/>
    <property type="match status" value="1"/>
</dbReference>
<dbReference type="InterPro" id="IPR000961">
    <property type="entry name" value="AGC-kinase_C"/>
</dbReference>
<sequence>MKLPPRLSSEAHSLLKGLLQKEPSKRLGSGPNGGNEIRSHKWFQSINWKKLEARELKPKFRPDVNGKDCTANFDKCWTAMPLDDSPAPTPTADDHFQGYTYVAPNRWLSSG</sequence>
<evidence type="ECO:0000256" key="5">
    <source>
        <dbReference type="ARBA" id="ARBA00022840"/>
    </source>
</evidence>
<dbReference type="GO" id="GO:0005524">
    <property type="term" value="F:ATP binding"/>
    <property type="evidence" value="ECO:0007669"/>
    <property type="project" value="UniProtKB-KW"/>
</dbReference>
<evidence type="ECO:0000256" key="6">
    <source>
        <dbReference type="SAM" id="MobiDB-lite"/>
    </source>
</evidence>
<keyword evidence="2" id="KW-0808">Transferase</keyword>
<dbReference type="PROSITE" id="PS51285">
    <property type="entry name" value="AGC_KINASE_CTER"/>
    <property type="match status" value="1"/>
</dbReference>
<dbReference type="PANTHER" id="PTHR24351">
    <property type="entry name" value="RIBOSOMAL PROTEIN S6 KINASE"/>
    <property type="match status" value="1"/>
</dbReference>
<organism evidence="8 9">
    <name type="scientific">Morella rubra</name>
    <name type="common">Chinese bayberry</name>
    <dbReference type="NCBI Taxonomy" id="262757"/>
    <lineage>
        <taxon>Eukaryota</taxon>
        <taxon>Viridiplantae</taxon>
        <taxon>Streptophyta</taxon>
        <taxon>Embryophyta</taxon>
        <taxon>Tracheophyta</taxon>
        <taxon>Spermatophyta</taxon>
        <taxon>Magnoliopsida</taxon>
        <taxon>eudicotyledons</taxon>
        <taxon>Gunneridae</taxon>
        <taxon>Pentapetalae</taxon>
        <taxon>rosids</taxon>
        <taxon>fabids</taxon>
        <taxon>Fagales</taxon>
        <taxon>Myricaceae</taxon>
        <taxon>Morella</taxon>
    </lineage>
</organism>
<gene>
    <name evidence="8" type="ORF">CJ030_MR6G029304</name>
</gene>
<evidence type="ECO:0000256" key="1">
    <source>
        <dbReference type="ARBA" id="ARBA00022527"/>
    </source>
</evidence>
<dbReference type="EMBL" id="RXIC02000024">
    <property type="protein sequence ID" value="KAB1209914.1"/>
    <property type="molecule type" value="Genomic_DNA"/>
</dbReference>
<dbReference type="AlphaFoldDB" id="A0A6A1VAU3"/>
<keyword evidence="5" id="KW-0067">ATP-binding</keyword>
<evidence type="ECO:0000256" key="2">
    <source>
        <dbReference type="ARBA" id="ARBA00022679"/>
    </source>
</evidence>
<keyword evidence="9" id="KW-1185">Reference proteome</keyword>
<dbReference type="InterPro" id="IPR017892">
    <property type="entry name" value="Pkinase_C"/>
</dbReference>
<evidence type="ECO:0000313" key="9">
    <source>
        <dbReference type="Proteomes" id="UP000516437"/>
    </source>
</evidence>
<keyword evidence="3" id="KW-0547">Nucleotide-binding</keyword>
<keyword evidence="4 8" id="KW-0418">Kinase</keyword>
<dbReference type="Gene3D" id="3.30.200.20">
    <property type="entry name" value="Phosphorylase Kinase, domain 1"/>
    <property type="match status" value="1"/>
</dbReference>
<dbReference type="Gene3D" id="1.10.510.10">
    <property type="entry name" value="Transferase(Phosphotransferase) domain 1"/>
    <property type="match status" value="1"/>
</dbReference>
<name>A0A6A1VAU3_9ROSI</name>
<dbReference type="GO" id="GO:0004674">
    <property type="term" value="F:protein serine/threonine kinase activity"/>
    <property type="evidence" value="ECO:0007669"/>
    <property type="project" value="UniProtKB-KW"/>
</dbReference>
<comment type="caution">
    <text evidence="8">The sequence shown here is derived from an EMBL/GenBank/DDBJ whole genome shotgun (WGS) entry which is preliminary data.</text>
</comment>
<accession>A0A6A1VAU3</accession>
<evidence type="ECO:0000313" key="8">
    <source>
        <dbReference type="EMBL" id="KAB1209914.1"/>
    </source>
</evidence>
<dbReference type="Proteomes" id="UP000516437">
    <property type="component" value="Chromosome 6"/>
</dbReference>